<evidence type="ECO:0000256" key="4">
    <source>
        <dbReference type="ARBA" id="ARBA00023284"/>
    </source>
</evidence>
<dbReference type="Proteomes" id="UP000789570">
    <property type="component" value="Unassembled WGS sequence"/>
</dbReference>
<comment type="caution">
    <text evidence="6">The sequence shown here is derived from an EMBL/GenBank/DDBJ whole genome shotgun (WGS) entry which is preliminary data.</text>
</comment>
<keyword evidence="1" id="KW-0813">Transport</keyword>
<evidence type="ECO:0000256" key="1">
    <source>
        <dbReference type="ARBA" id="ARBA00022448"/>
    </source>
</evidence>
<dbReference type="InterPro" id="IPR011899">
    <property type="entry name" value="Glutaredoxin_euk/vir"/>
</dbReference>
<name>A0A9N9GXL6_9GLOM</name>
<protein>
    <submittedName>
        <fullName evidence="6">9311_t:CDS:1</fullName>
    </submittedName>
</protein>
<dbReference type="GO" id="GO:0015038">
    <property type="term" value="F:glutathione disulfide oxidoreductase activity"/>
    <property type="evidence" value="ECO:0007669"/>
    <property type="project" value="TreeGrafter"/>
</dbReference>
<evidence type="ECO:0000256" key="2">
    <source>
        <dbReference type="ARBA" id="ARBA00022982"/>
    </source>
</evidence>
<keyword evidence="3" id="KW-1015">Disulfide bond</keyword>
<dbReference type="GO" id="GO:0034599">
    <property type="term" value="P:cellular response to oxidative stress"/>
    <property type="evidence" value="ECO:0007669"/>
    <property type="project" value="TreeGrafter"/>
</dbReference>
<keyword evidence="2" id="KW-0249">Electron transport</keyword>
<proteinExistence type="predicted"/>
<dbReference type="Gene3D" id="3.40.30.10">
    <property type="entry name" value="Glutaredoxin"/>
    <property type="match status" value="1"/>
</dbReference>
<dbReference type="NCBIfam" id="TIGR02180">
    <property type="entry name" value="GRX_euk"/>
    <property type="match status" value="1"/>
</dbReference>
<dbReference type="EMBL" id="CAJVPQ010003595">
    <property type="protein sequence ID" value="CAG8632503.1"/>
    <property type="molecule type" value="Genomic_DNA"/>
</dbReference>
<dbReference type="SUPFAM" id="SSF52833">
    <property type="entry name" value="Thioredoxin-like"/>
    <property type="match status" value="1"/>
</dbReference>
<organism evidence="6 7">
    <name type="scientific">Funneliformis caledonium</name>
    <dbReference type="NCBI Taxonomy" id="1117310"/>
    <lineage>
        <taxon>Eukaryota</taxon>
        <taxon>Fungi</taxon>
        <taxon>Fungi incertae sedis</taxon>
        <taxon>Mucoromycota</taxon>
        <taxon>Glomeromycotina</taxon>
        <taxon>Glomeromycetes</taxon>
        <taxon>Glomerales</taxon>
        <taxon>Glomeraceae</taxon>
        <taxon>Funneliformis</taxon>
    </lineage>
</organism>
<dbReference type="PROSITE" id="PS00195">
    <property type="entry name" value="GLUTAREDOXIN_1"/>
    <property type="match status" value="1"/>
</dbReference>
<keyword evidence="7" id="KW-1185">Reference proteome</keyword>
<gene>
    <name evidence="6" type="ORF">FCALED_LOCUS10145</name>
</gene>
<sequence length="102" mass="11325">MSQGVKDLVEKLIKENPIMIFSKSYCPYCKRAKGVLESLNKKYEVIELDTESKGSDIQDYLEEKTKQNTVPNIFIGGQHVGGCDDLLAAKENGSLNKMIAAL</sequence>
<dbReference type="CDD" id="cd03419">
    <property type="entry name" value="GRX_GRXh_1_2_like"/>
    <property type="match status" value="1"/>
</dbReference>
<accession>A0A9N9GXL6</accession>
<evidence type="ECO:0000259" key="5">
    <source>
        <dbReference type="Pfam" id="PF00462"/>
    </source>
</evidence>
<dbReference type="InterPro" id="IPR036249">
    <property type="entry name" value="Thioredoxin-like_sf"/>
</dbReference>
<dbReference type="InterPro" id="IPR011767">
    <property type="entry name" value="GLR_AS"/>
</dbReference>
<keyword evidence="4" id="KW-0676">Redox-active center</keyword>
<evidence type="ECO:0000313" key="7">
    <source>
        <dbReference type="Proteomes" id="UP000789570"/>
    </source>
</evidence>
<dbReference type="InterPro" id="IPR002109">
    <property type="entry name" value="Glutaredoxin"/>
</dbReference>
<dbReference type="AlphaFoldDB" id="A0A9N9GXL6"/>
<dbReference type="PROSITE" id="PS51354">
    <property type="entry name" value="GLUTAREDOXIN_2"/>
    <property type="match status" value="1"/>
</dbReference>
<evidence type="ECO:0000256" key="3">
    <source>
        <dbReference type="ARBA" id="ARBA00023157"/>
    </source>
</evidence>
<dbReference type="InterPro" id="IPR014025">
    <property type="entry name" value="Glutaredoxin_subgr"/>
</dbReference>
<dbReference type="FunFam" id="3.40.30.10:FF:000026">
    <property type="entry name" value="Glutaredoxin 2"/>
    <property type="match status" value="1"/>
</dbReference>
<dbReference type="Pfam" id="PF00462">
    <property type="entry name" value="Glutaredoxin"/>
    <property type="match status" value="1"/>
</dbReference>
<feature type="domain" description="Glutaredoxin" evidence="5">
    <location>
        <begin position="18"/>
        <end position="80"/>
    </location>
</feature>
<dbReference type="GO" id="GO:0005737">
    <property type="term" value="C:cytoplasm"/>
    <property type="evidence" value="ECO:0007669"/>
    <property type="project" value="TreeGrafter"/>
</dbReference>
<dbReference type="OrthoDB" id="418495at2759"/>
<dbReference type="PRINTS" id="PR00160">
    <property type="entry name" value="GLUTAREDOXIN"/>
</dbReference>
<dbReference type="PANTHER" id="PTHR45694:SF18">
    <property type="entry name" value="GLUTAREDOXIN-1-RELATED"/>
    <property type="match status" value="1"/>
</dbReference>
<dbReference type="GO" id="GO:0004602">
    <property type="term" value="F:glutathione peroxidase activity"/>
    <property type="evidence" value="ECO:0007669"/>
    <property type="project" value="UniProtKB-ARBA"/>
</dbReference>
<evidence type="ECO:0000313" key="6">
    <source>
        <dbReference type="EMBL" id="CAG8632503.1"/>
    </source>
</evidence>
<reference evidence="6" key="1">
    <citation type="submission" date="2021-06" db="EMBL/GenBank/DDBJ databases">
        <authorList>
            <person name="Kallberg Y."/>
            <person name="Tangrot J."/>
            <person name="Rosling A."/>
        </authorList>
    </citation>
    <scope>NUCLEOTIDE SEQUENCE</scope>
    <source>
        <strain evidence="6">UK204</strain>
    </source>
</reference>
<dbReference type="PANTHER" id="PTHR45694">
    <property type="entry name" value="GLUTAREDOXIN 2"/>
    <property type="match status" value="1"/>
</dbReference>